<name>A0A840D213_9BACE</name>
<reference evidence="1" key="1">
    <citation type="submission" date="2020-08" db="EMBL/GenBank/DDBJ databases">
        <title>Genomic Encyclopedia of Type Strains, Phase IV (KMG-IV): sequencing the most valuable type-strain genomes for metagenomic binning, comparative biology and taxonomic classification.</title>
        <authorList>
            <person name="Goeker M."/>
        </authorList>
    </citation>
    <scope>NUCLEOTIDE SEQUENCE [LARGE SCALE GENOMIC DNA]</scope>
    <source>
        <strain evidence="1">DSM 105720</strain>
    </source>
</reference>
<comment type="caution">
    <text evidence="1">The sequence shown here is derived from an EMBL/GenBank/DDBJ whole genome shotgun (WGS) entry which is preliminary data.</text>
</comment>
<proteinExistence type="predicted"/>
<organism evidence="1 2">
    <name type="scientific">Bacteroides reticulotermitis</name>
    <dbReference type="NCBI Taxonomy" id="1133319"/>
    <lineage>
        <taxon>Bacteria</taxon>
        <taxon>Pseudomonadati</taxon>
        <taxon>Bacteroidota</taxon>
        <taxon>Bacteroidia</taxon>
        <taxon>Bacteroidales</taxon>
        <taxon>Bacteroidaceae</taxon>
        <taxon>Bacteroides</taxon>
    </lineage>
</organism>
<evidence type="ECO:0000313" key="1">
    <source>
        <dbReference type="EMBL" id="MBB4045061.1"/>
    </source>
</evidence>
<evidence type="ECO:0000313" key="2">
    <source>
        <dbReference type="Proteomes" id="UP000560658"/>
    </source>
</evidence>
<accession>A0A840D213</accession>
<gene>
    <name evidence="1" type="ORF">GGR06_002863</name>
</gene>
<keyword evidence="2" id="KW-1185">Reference proteome</keyword>
<dbReference type="AlphaFoldDB" id="A0A840D213"/>
<dbReference type="EMBL" id="JACIER010000011">
    <property type="protein sequence ID" value="MBB4045061.1"/>
    <property type="molecule type" value="Genomic_DNA"/>
</dbReference>
<protein>
    <submittedName>
        <fullName evidence="1">Uncharacterized protein</fullName>
    </submittedName>
</protein>
<dbReference type="Proteomes" id="UP000560658">
    <property type="component" value="Unassembled WGS sequence"/>
</dbReference>
<sequence>MRALEPLTAVGIGIAIFNEIFTLQLTVRLRILLYAKPVNTETKNISRARDLQGWSKGGGYYFVQFFTG</sequence>